<sequence length="240" mass="27848">MNKQETNDRIRKIKVYVKFFWLPLLLVVTAIVGWFYMPDNLSDFKSTLVGTLLGVGITLAAAESFKKLAEYKRVKKTFGLLRLITIPYLKHQAENLEATIKQYNDICSIEQAVSLFTQCAYLDKLAVNFDKSWLQLVYSQDFLDAVSNDEHFNKMANAIFEVLLFLKQLSAQSANAQINLQNNFSKLSDEQREEFIKRAKKIRDDLQDNIDKLSKYTEKLGEEITRFLNITGVKYTEFDR</sequence>
<dbReference type="AlphaFoldDB" id="A0A2M7W2G4"/>
<dbReference type="Proteomes" id="UP000228952">
    <property type="component" value="Unassembled WGS sequence"/>
</dbReference>
<keyword evidence="2" id="KW-1133">Transmembrane helix</keyword>
<comment type="caution">
    <text evidence="3">The sequence shown here is derived from an EMBL/GenBank/DDBJ whole genome shotgun (WGS) entry which is preliminary data.</text>
</comment>
<proteinExistence type="predicted"/>
<evidence type="ECO:0000313" key="4">
    <source>
        <dbReference type="Proteomes" id="UP000228952"/>
    </source>
</evidence>
<keyword evidence="2" id="KW-0472">Membrane</keyword>
<gene>
    <name evidence="3" type="ORF">COX64_01600</name>
</gene>
<evidence type="ECO:0000256" key="2">
    <source>
        <dbReference type="SAM" id="Phobius"/>
    </source>
</evidence>
<organism evidence="3 4">
    <name type="scientific">Candidatus Dojkabacteria bacterium CG_4_10_14_0_2_um_filter_Dojkabacteria_WS6_41_15</name>
    <dbReference type="NCBI Taxonomy" id="2014249"/>
    <lineage>
        <taxon>Bacteria</taxon>
        <taxon>Candidatus Dojkabacteria</taxon>
    </lineage>
</organism>
<feature type="coiled-coil region" evidence="1">
    <location>
        <begin position="196"/>
        <end position="223"/>
    </location>
</feature>
<dbReference type="EMBL" id="PFQB01000037">
    <property type="protein sequence ID" value="PJA14797.1"/>
    <property type="molecule type" value="Genomic_DNA"/>
</dbReference>
<keyword evidence="1" id="KW-0175">Coiled coil</keyword>
<reference evidence="4" key="1">
    <citation type="submission" date="2017-09" db="EMBL/GenBank/DDBJ databases">
        <title>Depth-based differentiation of microbial function through sediment-hosted aquifers and enrichment of novel symbionts in the deep terrestrial subsurface.</title>
        <authorList>
            <person name="Probst A.J."/>
            <person name="Ladd B."/>
            <person name="Jarett J.K."/>
            <person name="Geller-Mcgrath D.E."/>
            <person name="Sieber C.M.K."/>
            <person name="Emerson J.B."/>
            <person name="Anantharaman K."/>
            <person name="Thomas B.C."/>
            <person name="Malmstrom R."/>
            <person name="Stieglmeier M."/>
            <person name="Klingl A."/>
            <person name="Woyke T."/>
            <person name="Ryan C.M."/>
            <person name="Banfield J.F."/>
        </authorList>
    </citation>
    <scope>NUCLEOTIDE SEQUENCE [LARGE SCALE GENOMIC DNA]</scope>
</reference>
<evidence type="ECO:0000256" key="1">
    <source>
        <dbReference type="SAM" id="Coils"/>
    </source>
</evidence>
<feature type="transmembrane region" description="Helical" evidence="2">
    <location>
        <begin position="48"/>
        <end position="65"/>
    </location>
</feature>
<evidence type="ECO:0000313" key="3">
    <source>
        <dbReference type="EMBL" id="PJA14797.1"/>
    </source>
</evidence>
<accession>A0A2M7W2G4</accession>
<feature type="transmembrane region" description="Helical" evidence="2">
    <location>
        <begin position="15"/>
        <end position="36"/>
    </location>
</feature>
<keyword evidence="2" id="KW-0812">Transmembrane</keyword>
<name>A0A2M7W2G4_9BACT</name>
<protein>
    <submittedName>
        <fullName evidence="3">Uncharacterized protein</fullName>
    </submittedName>
</protein>